<feature type="compositionally biased region" description="Pro residues" evidence="1">
    <location>
        <begin position="192"/>
        <end position="202"/>
    </location>
</feature>
<accession>A0A0D0EAN6</accession>
<evidence type="ECO:0000313" key="2">
    <source>
        <dbReference type="EMBL" id="KIL00495.1"/>
    </source>
</evidence>
<keyword evidence="3" id="KW-1185">Reference proteome</keyword>
<proteinExistence type="predicted"/>
<feature type="region of interest" description="Disordered" evidence="1">
    <location>
        <begin position="108"/>
        <end position="206"/>
    </location>
</feature>
<dbReference type="AlphaFoldDB" id="A0A0D0EAN6"/>
<feature type="compositionally biased region" description="Polar residues" evidence="1">
    <location>
        <begin position="143"/>
        <end position="153"/>
    </location>
</feature>
<dbReference type="OrthoDB" id="2691786at2759"/>
<protein>
    <submittedName>
        <fullName evidence="2">Uncharacterized protein</fullName>
    </submittedName>
</protein>
<dbReference type="HOGENOM" id="CLU_1120455_0_0_1"/>
<reference evidence="3" key="2">
    <citation type="submission" date="2015-01" db="EMBL/GenBank/DDBJ databases">
        <title>Evolutionary Origins and Diversification of the Mycorrhizal Mutualists.</title>
        <authorList>
            <consortium name="DOE Joint Genome Institute"/>
            <consortium name="Mycorrhizal Genomics Consortium"/>
            <person name="Kohler A."/>
            <person name="Kuo A."/>
            <person name="Nagy L.G."/>
            <person name="Floudas D."/>
            <person name="Copeland A."/>
            <person name="Barry K.W."/>
            <person name="Cichocki N."/>
            <person name="Veneault-Fourrey C."/>
            <person name="LaButti K."/>
            <person name="Lindquist E.A."/>
            <person name="Lipzen A."/>
            <person name="Lundell T."/>
            <person name="Morin E."/>
            <person name="Murat C."/>
            <person name="Riley R."/>
            <person name="Ohm R."/>
            <person name="Sun H."/>
            <person name="Tunlid A."/>
            <person name="Henrissat B."/>
            <person name="Grigoriev I.V."/>
            <person name="Hibbett D.S."/>
            <person name="Martin F."/>
        </authorList>
    </citation>
    <scope>NUCLEOTIDE SEQUENCE [LARGE SCALE GENOMIC DNA]</scope>
    <source>
        <strain evidence="3">Ve08.2h10</strain>
    </source>
</reference>
<evidence type="ECO:0000256" key="1">
    <source>
        <dbReference type="SAM" id="MobiDB-lite"/>
    </source>
</evidence>
<evidence type="ECO:0000313" key="3">
    <source>
        <dbReference type="Proteomes" id="UP000054538"/>
    </source>
</evidence>
<feature type="region of interest" description="Disordered" evidence="1">
    <location>
        <begin position="1"/>
        <end position="31"/>
    </location>
</feature>
<dbReference type="InParanoid" id="A0A0D0EAN6"/>
<dbReference type="EMBL" id="KN824832">
    <property type="protein sequence ID" value="KIL00495.1"/>
    <property type="molecule type" value="Genomic_DNA"/>
</dbReference>
<sequence length="248" mass="26056">MSQQHRPGPSSMVTTWPPALPTPPPSASLYRGPISPSGFPLYPSMQSVPVGVFPPHSLGHGGSSHGSRSVSGPAVLAQARYLLGYDTTHVPISQGSKPDLRHFEVVDLTQNGPGDTHDMQAEPPTPPRSSSPQSVHALKRPHSATQASDNQQGGPKKPRVEGEAPSKPGGPTTPAVDTPSQSPAPATYATPITPPRTIPLPPDTTDAQVNGNPAVSTVDTIRSYEECVNLIFERDADVEYGVFCGLCL</sequence>
<reference evidence="2 3" key="1">
    <citation type="submission" date="2014-04" db="EMBL/GenBank/DDBJ databases">
        <authorList>
            <consortium name="DOE Joint Genome Institute"/>
            <person name="Kuo A."/>
            <person name="Kohler A."/>
            <person name="Jargeat P."/>
            <person name="Nagy L.G."/>
            <person name="Floudas D."/>
            <person name="Copeland A."/>
            <person name="Barry K.W."/>
            <person name="Cichocki N."/>
            <person name="Veneault-Fourrey C."/>
            <person name="LaButti K."/>
            <person name="Lindquist E.A."/>
            <person name="Lipzen A."/>
            <person name="Lundell T."/>
            <person name="Morin E."/>
            <person name="Murat C."/>
            <person name="Sun H."/>
            <person name="Tunlid A."/>
            <person name="Henrissat B."/>
            <person name="Grigoriev I.V."/>
            <person name="Hibbett D.S."/>
            <person name="Martin F."/>
            <person name="Nordberg H.P."/>
            <person name="Cantor M.N."/>
            <person name="Hua S.X."/>
        </authorList>
    </citation>
    <scope>NUCLEOTIDE SEQUENCE [LARGE SCALE GENOMIC DNA]</scope>
    <source>
        <strain evidence="2 3">Ve08.2h10</strain>
    </source>
</reference>
<name>A0A0D0EAN6_9AGAM</name>
<organism evidence="2 3">
    <name type="scientific">Paxillus rubicundulus Ve08.2h10</name>
    <dbReference type="NCBI Taxonomy" id="930991"/>
    <lineage>
        <taxon>Eukaryota</taxon>
        <taxon>Fungi</taxon>
        <taxon>Dikarya</taxon>
        <taxon>Basidiomycota</taxon>
        <taxon>Agaricomycotina</taxon>
        <taxon>Agaricomycetes</taxon>
        <taxon>Agaricomycetidae</taxon>
        <taxon>Boletales</taxon>
        <taxon>Paxilineae</taxon>
        <taxon>Paxillaceae</taxon>
        <taxon>Paxillus</taxon>
    </lineage>
</organism>
<dbReference type="Proteomes" id="UP000054538">
    <property type="component" value="Unassembled WGS sequence"/>
</dbReference>
<gene>
    <name evidence="2" type="ORF">PAXRUDRAFT_189979</name>
</gene>